<feature type="region of interest" description="Disordered" evidence="1">
    <location>
        <begin position="101"/>
        <end position="174"/>
    </location>
</feature>
<proteinExistence type="predicted"/>
<evidence type="ECO:0000313" key="4">
    <source>
        <dbReference type="Proteomes" id="UP000464624"/>
    </source>
</evidence>
<gene>
    <name evidence="3" type="ORF">MYXE_44860</name>
</gene>
<dbReference type="EMBL" id="AP022314">
    <property type="protein sequence ID" value="BBU24696.1"/>
    <property type="molecule type" value="Genomic_DNA"/>
</dbReference>
<name>A0AAD1M3Q7_MYCXE</name>
<protein>
    <submittedName>
        <fullName evidence="3">Uncharacterized protein</fullName>
    </submittedName>
</protein>
<feature type="compositionally biased region" description="Pro residues" evidence="1">
    <location>
        <begin position="150"/>
        <end position="161"/>
    </location>
</feature>
<evidence type="ECO:0000256" key="2">
    <source>
        <dbReference type="SAM" id="Phobius"/>
    </source>
</evidence>
<feature type="region of interest" description="Disordered" evidence="1">
    <location>
        <begin position="12"/>
        <end position="53"/>
    </location>
</feature>
<accession>A0AAD1M3Q7</accession>
<keyword evidence="2" id="KW-0812">Transmembrane</keyword>
<dbReference type="KEGG" id="mxe:MYXE_44860"/>
<feature type="compositionally biased region" description="Low complexity" evidence="1">
    <location>
        <begin position="108"/>
        <end position="136"/>
    </location>
</feature>
<dbReference type="Proteomes" id="UP000464624">
    <property type="component" value="Chromosome"/>
</dbReference>
<organism evidence="3 4">
    <name type="scientific">Mycobacterium xenopi</name>
    <dbReference type="NCBI Taxonomy" id="1789"/>
    <lineage>
        <taxon>Bacteria</taxon>
        <taxon>Bacillati</taxon>
        <taxon>Actinomycetota</taxon>
        <taxon>Actinomycetes</taxon>
        <taxon>Mycobacteriales</taxon>
        <taxon>Mycobacteriaceae</taxon>
        <taxon>Mycobacterium</taxon>
    </lineage>
</organism>
<sequence>MPAKPTCLRAVSTIDPVTRDAGPDDPSNRPTELAQYGAGGQWPPGSDRFGTPGQSDITEQLEAQSAPTPWYRKRAVLVGWGALVLLLIALIVYGLVELATGGGGRGVPSTTSSTTTTTTTTTTTAPTTTTTTTESSAPPPPAGGATEPPQQAPQPPAQQPPRRPHLPEQIPRLPLPSVITIPQVPTVITLPPHLGR</sequence>
<evidence type="ECO:0000256" key="1">
    <source>
        <dbReference type="SAM" id="MobiDB-lite"/>
    </source>
</evidence>
<feature type="transmembrane region" description="Helical" evidence="2">
    <location>
        <begin position="75"/>
        <end position="96"/>
    </location>
</feature>
<dbReference type="AlphaFoldDB" id="A0AAD1M3Q7"/>
<keyword evidence="2" id="KW-0472">Membrane</keyword>
<keyword evidence="2" id="KW-1133">Transmembrane helix</keyword>
<reference evidence="3 4" key="1">
    <citation type="submission" date="2019-12" db="EMBL/GenBank/DDBJ databases">
        <title>Complete genome sequence of Mycolicibacterium xenopi str. JCM15661T.</title>
        <authorList>
            <person name="Yoshida M."/>
            <person name="Fukano H."/>
            <person name="Asakura T."/>
            <person name="Hoshino Y."/>
        </authorList>
    </citation>
    <scope>NUCLEOTIDE SEQUENCE [LARGE SCALE GENOMIC DNA]</scope>
    <source>
        <strain evidence="3 4">JCM 15661T</strain>
    </source>
</reference>
<evidence type="ECO:0000313" key="3">
    <source>
        <dbReference type="EMBL" id="BBU24696.1"/>
    </source>
</evidence>